<evidence type="ECO:0000313" key="3">
    <source>
        <dbReference type="Proteomes" id="UP000594261"/>
    </source>
</evidence>
<keyword evidence="3" id="KW-1185">Reference proteome</keyword>
<evidence type="ECO:0000313" key="2">
    <source>
        <dbReference type="EnsemblPlants" id="QL04p006857:mrna"/>
    </source>
</evidence>
<feature type="signal peptide" evidence="1">
    <location>
        <begin position="1"/>
        <end position="40"/>
    </location>
</feature>
<dbReference type="InParanoid" id="A0A7N2LB94"/>
<dbReference type="EnsemblPlants" id="QL04p006857:mrna">
    <property type="protein sequence ID" value="QL04p006857:mrna"/>
    <property type="gene ID" value="QL04p006857"/>
</dbReference>
<accession>A0A7N2LB94</accession>
<proteinExistence type="predicted"/>
<dbReference type="Proteomes" id="UP000594261">
    <property type="component" value="Chromosome 4"/>
</dbReference>
<organism evidence="2 3">
    <name type="scientific">Quercus lobata</name>
    <name type="common">Valley oak</name>
    <dbReference type="NCBI Taxonomy" id="97700"/>
    <lineage>
        <taxon>Eukaryota</taxon>
        <taxon>Viridiplantae</taxon>
        <taxon>Streptophyta</taxon>
        <taxon>Embryophyta</taxon>
        <taxon>Tracheophyta</taxon>
        <taxon>Spermatophyta</taxon>
        <taxon>Magnoliopsida</taxon>
        <taxon>eudicotyledons</taxon>
        <taxon>Gunneridae</taxon>
        <taxon>Pentapetalae</taxon>
        <taxon>rosids</taxon>
        <taxon>fabids</taxon>
        <taxon>Fagales</taxon>
        <taxon>Fagaceae</taxon>
        <taxon>Quercus</taxon>
    </lineage>
</organism>
<name>A0A7N2LB94_QUELO</name>
<dbReference type="EMBL" id="LRBV02000004">
    <property type="status" value="NOT_ANNOTATED_CDS"/>
    <property type="molecule type" value="Genomic_DNA"/>
</dbReference>
<feature type="chain" id="PRO_5029624030" evidence="1">
    <location>
        <begin position="41"/>
        <end position="87"/>
    </location>
</feature>
<dbReference type="Gramene" id="QL04p006857:mrna">
    <property type="protein sequence ID" value="QL04p006857:mrna"/>
    <property type="gene ID" value="QL04p006857"/>
</dbReference>
<evidence type="ECO:0000256" key="1">
    <source>
        <dbReference type="SAM" id="SignalP"/>
    </source>
</evidence>
<sequence length="87" mass="10035">MESECSSRSTASAFFIKSFRLRFLVVLTLLLWLIIERIQAEPVEGKRKFIYLGDGKLFPLDLSLCRTIMSTGVEEKLSDKYKDKIVD</sequence>
<keyword evidence="1" id="KW-0732">Signal</keyword>
<reference evidence="2 3" key="1">
    <citation type="journal article" date="2016" name="G3 (Bethesda)">
        <title>First Draft Assembly and Annotation of the Genome of a California Endemic Oak Quercus lobata Nee (Fagaceae).</title>
        <authorList>
            <person name="Sork V.L."/>
            <person name="Fitz-Gibbon S.T."/>
            <person name="Puiu D."/>
            <person name="Crepeau M."/>
            <person name="Gugger P.F."/>
            <person name="Sherman R."/>
            <person name="Stevens K."/>
            <person name="Langley C.H."/>
            <person name="Pellegrini M."/>
            <person name="Salzberg S.L."/>
        </authorList>
    </citation>
    <scope>NUCLEOTIDE SEQUENCE [LARGE SCALE GENOMIC DNA]</scope>
    <source>
        <strain evidence="2 3">cv. SW786</strain>
    </source>
</reference>
<reference evidence="2" key="2">
    <citation type="submission" date="2021-01" db="UniProtKB">
        <authorList>
            <consortium name="EnsemblPlants"/>
        </authorList>
    </citation>
    <scope>IDENTIFICATION</scope>
</reference>
<dbReference type="AlphaFoldDB" id="A0A7N2LB94"/>
<protein>
    <submittedName>
        <fullName evidence="2">Uncharacterized protein</fullName>
    </submittedName>
</protein>